<dbReference type="RefSeq" id="WP_257821313.1">
    <property type="nucleotide sequence ID" value="NZ_JABXYM010000001.1"/>
</dbReference>
<sequence>MSYVDVLKEISKGNLSPLYLLYGSETYLIEDILQRIISATLSREEQEFNLSKFDMQEHAVEIAIEEAYTYPFMGGKRVVIVKNAYFLSAQQTKEKIEHDIKALQSYIDNPALETIFILLAPYEKLDERKKLVKLLKKQGAIMEGKPLEEKDLRQWIGNRGEEFGVTFDAEAQGALLALTSANLMIMASEIKKLALHVGEGAIVQQQHVESLVARSLEQDIFALVDSVVKSNVPRALKIYKDLLKQKEAPLKIVALMVRQFRILYQVKQLVSQGYGEKMIASQLKLHPYVVKLAGRQVKKFDDSQLLMLIDQLAELDYQIKTGQVHDELGVELFLLKRQPHNLSV</sequence>
<dbReference type="Pfam" id="PF21694">
    <property type="entry name" value="DNA_pol3_delta_C"/>
    <property type="match status" value="1"/>
</dbReference>
<evidence type="ECO:0000313" key="11">
    <source>
        <dbReference type="EMBL" id="MCR6096806.1"/>
    </source>
</evidence>
<evidence type="ECO:0000256" key="3">
    <source>
        <dbReference type="ARBA" id="ARBA00022679"/>
    </source>
</evidence>
<keyword evidence="3 11" id="KW-0808">Transferase</keyword>
<dbReference type="SUPFAM" id="SSF52540">
    <property type="entry name" value="P-loop containing nucleoside triphosphate hydrolases"/>
    <property type="match status" value="1"/>
</dbReference>
<dbReference type="SUPFAM" id="SSF48019">
    <property type="entry name" value="post-AAA+ oligomerization domain-like"/>
    <property type="match status" value="1"/>
</dbReference>
<dbReference type="InterPro" id="IPR048466">
    <property type="entry name" value="DNA_pol3_delta-like_C"/>
</dbReference>
<dbReference type="InterPro" id="IPR010372">
    <property type="entry name" value="DNA_pol3_delta_N"/>
</dbReference>
<protein>
    <recommendedName>
        <fullName evidence="2">DNA polymerase III subunit delta</fullName>
        <ecNumber evidence="1">2.7.7.7</ecNumber>
    </recommendedName>
</protein>
<evidence type="ECO:0000256" key="1">
    <source>
        <dbReference type="ARBA" id="ARBA00012417"/>
    </source>
</evidence>
<dbReference type="InterPro" id="IPR008921">
    <property type="entry name" value="DNA_pol3_clamp-load_cplx_C"/>
</dbReference>
<evidence type="ECO:0000259" key="9">
    <source>
        <dbReference type="Pfam" id="PF06144"/>
    </source>
</evidence>
<keyword evidence="4 11" id="KW-0548">Nucleotidyltransferase</keyword>
<evidence type="ECO:0000313" key="12">
    <source>
        <dbReference type="Proteomes" id="UP001057753"/>
    </source>
</evidence>
<dbReference type="Proteomes" id="UP001057753">
    <property type="component" value="Unassembled WGS sequence"/>
</dbReference>
<dbReference type="Gene3D" id="1.10.8.60">
    <property type="match status" value="1"/>
</dbReference>
<keyword evidence="5" id="KW-0235">DNA replication</keyword>
<dbReference type="GO" id="GO:0006261">
    <property type="term" value="P:DNA-templated DNA replication"/>
    <property type="evidence" value="ECO:0007669"/>
    <property type="project" value="TreeGrafter"/>
</dbReference>
<keyword evidence="12" id="KW-1185">Reference proteome</keyword>
<dbReference type="PANTHER" id="PTHR34388:SF1">
    <property type="entry name" value="DNA POLYMERASE III SUBUNIT DELTA"/>
    <property type="match status" value="1"/>
</dbReference>
<evidence type="ECO:0000256" key="6">
    <source>
        <dbReference type="ARBA" id="ARBA00022932"/>
    </source>
</evidence>
<feature type="domain" description="DNA polymerase III delta N-terminal" evidence="9">
    <location>
        <begin position="19"/>
        <end position="143"/>
    </location>
</feature>
<name>A0A9Q4B246_SALAG</name>
<dbReference type="GO" id="GO:0003887">
    <property type="term" value="F:DNA-directed DNA polymerase activity"/>
    <property type="evidence" value="ECO:0007669"/>
    <property type="project" value="UniProtKB-KW"/>
</dbReference>
<proteinExistence type="inferred from homology"/>
<reference evidence="11" key="1">
    <citation type="submission" date="2020-06" db="EMBL/GenBank/DDBJ databases">
        <title>Insight into the genomes of haloalkaliphilic bacilli from Kenyan soda lakes.</title>
        <authorList>
            <person name="Mwirichia R."/>
            <person name="Villamizar G.C."/>
            <person name="Poehlein A."/>
            <person name="Mugweru J."/>
            <person name="Kipnyargis A."/>
            <person name="Kiplimo D."/>
            <person name="Orwa P."/>
            <person name="Daniel R."/>
        </authorList>
    </citation>
    <scope>NUCLEOTIDE SEQUENCE</scope>
    <source>
        <strain evidence="11">B1096_S55</strain>
    </source>
</reference>
<comment type="caution">
    <text evidence="11">The sequence shown here is derived from an EMBL/GenBank/DDBJ whole genome shotgun (WGS) entry which is preliminary data.</text>
</comment>
<evidence type="ECO:0000259" key="10">
    <source>
        <dbReference type="Pfam" id="PF21694"/>
    </source>
</evidence>
<dbReference type="InterPro" id="IPR005790">
    <property type="entry name" value="DNA_polIII_delta"/>
</dbReference>
<feature type="domain" description="DNA polymerase III delta subunit-like C-terminal" evidence="10">
    <location>
        <begin position="217"/>
        <end position="336"/>
    </location>
</feature>
<dbReference type="AlphaFoldDB" id="A0A9Q4B246"/>
<evidence type="ECO:0000256" key="2">
    <source>
        <dbReference type="ARBA" id="ARBA00017703"/>
    </source>
</evidence>
<comment type="catalytic activity">
    <reaction evidence="8">
        <text>DNA(n) + a 2'-deoxyribonucleoside 5'-triphosphate = DNA(n+1) + diphosphate</text>
        <dbReference type="Rhea" id="RHEA:22508"/>
        <dbReference type="Rhea" id="RHEA-COMP:17339"/>
        <dbReference type="Rhea" id="RHEA-COMP:17340"/>
        <dbReference type="ChEBI" id="CHEBI:33019"/>
        <dbReference type="ChEBI" id="CHEBI:61560"/>
        <dbReference type="ChEBI" id="CHEBI:173112"/>
        <dbReference type="EC" id="2.7.7.7"/>
    </reaction>
</comment>
<evidence type="ECO:0000256" key="5">
    <source>
        <dbReference type="ARBA" id="ARBA00022705"/>
    </source>
</evidence>
<evidence type="ECO:0000256" key="8">
    <source>
        <dbReference type="ARBA" id="ARBA00049244"/>
    </source>
</evidence>
<dbReference type="PANTHER" id="PTHR34388">
    <property type="entry name" value="DNA POLYMERASE III SUBUNIT DELTA"/>
    <property type="match status" value="1"/>
</dbReference>
<dbReference type="InterPro" id="IPR027417">
    <property type="entry name" value="P-loop_NTPase"/>
</dbReference>
<keyword evidence="6" id="KW-0239">DNA-directed DNA polymerase</keyword>
<accession>A0A9Q4B246</accession>
<gene>
    <name evidence="11" type="primary">holA</name>
    <name evidence="11" type="ORF">HXA33_09585</name>
</gene>
<dbReference type="NCBIfam" id="TIGR01128">
    <property type="entry name" value="holA"/>
    <property type="match status" value="1"/>
</dbReference>
<dbReference type="GO" id="GO:0009360">
    <property type="term" value="C:DNA polymerase III complex"/>
    <property type="evidence" value="ECO:0007669"/>
    <property type="project" value="InterPro"/>
</dbReference>
<dbReference type="Gene3D" id="1.20.272.10">
    <property type="match status" value="1"/>
</dbReference>
<evidence type="ECO:0000256" key="4">
    <source>
        <dbReference type="ARBA" id="ARBA00022695"/>
    </source>
</evidence>
<dbReference type="GO" id="GO:0003677">
    <property type="term" value="F:DNA binding"/>
    <property type="evidence" value="ECO:0007669"/>
    <property type="project" value="InterPro"/>
</dbReference>
<dbReference type="Pfam" id="PF06144">
    <property type="entry name" value="DNA_pol3_delta"/>
    <property type="match status" value="1"/>
</dbReference>
<dbReference type="EMBL" id="JABXYM010000001">
    <property type="protein sequence ID" value="MCR6096806.1"/>
    <property type="molecule type" value="Genomic_DNA"/>
</dbReference>
<comment type="similarity">
    <text evidence="7">Belongs to the DNA polymerase HolA subunit family.</text>
</comment>
<dbReference type="EC" id="2.7.7.7" evidence="1"/>
<dbReference type="Gene3D" id="3.40.50.300">
    <property type="entry name" value="P-loop containing nucleotide triphosphate hydrolases"/>
    <property type="match status" value="1"/>
</dbReference>
<organism evidence="11 12">
    <name type="scientific">Salipaludibacillus agaradhaerens</name>
    <name type="common">Bacillus agaradhaerens</name>
    <dbReference type="NCBI Taxonomy" id="76935"/>
    <lineage>
        <taxon>Bacteria</taxon>
        <taxon>Bacillati</taxon>
        <taxon>Bacillota</taxon>
        <taxon>Bacilli</taxon>
        <taxon>Bacillales</taxon>
        <taxon>Bacillaceae</taxon>
    </lineage>
</organism>
<evidence type="ECO:0000256" key="7">
    <source>
        <dbReference type="ARBA" id="ARBA00034754"/>
    </source>
</evidence>